<dbReference type="Gene3D" id="3.40.50.1460">
    <property type="match status" value="1"/>
</dbReference>
<reference evidence="4" key="2">
    <citation type="submission" date="2020-09" db="EMBL/GenBank/DDBJ databases">
        <authorList>
            <person name="Sun Q."/>
            <person name="Zhou Y."/>
        </authorList>
    </citation>
    <scope>NUCLEOTIDE SEQUENCE</scope>
    <source>
        <strain evidence="4">CGMCC 1.6293</strain>
    </source>
</reference>
<evidence type="ECO:0000256" key="2">
    <source>
        <dbReference type="SAM" id="SignalP"/>
    </source>
</evidence>
<accession>A0A917SYE4</accession>
<protein>
    <recommendedName>
        <fullName evidence="3">Peptidase C14 caspase domain-containing protein</fullName>
    </recommendedName>
</protein>
<dbReference type="PANTHER" id="PTHR48104:SF30">
    <property type="entry name" value="METACASPASE-1"/>
    <property type="match status" value="1"/>
</dbReference>
<gene>
    <name evidence="4" type="ORF">GCM10011534_26840</name>
</gene>
<dbReference type="AlphaFoldDB" id="A0A917SYE4"/>
<keyword evidence="5" id="KW-1185">Reference proteome</keyword>
<dbReference type="RefSeq" id="WP_028287475.1">
    <property type="nucleotide sequence ID" value="NZ_BMLF01000002.1"/>
</dbReference>
<proteinExistence type="predicted"/>
<evidence type="ECO:0000313" key="4">
    <source>
        <dbReference type="EMBL" id="GGM03735.1"/>
    </source>
</evidence>
<feature type="domain" description="Peptidase C14 caspase" evidence="3">
    <location>
        <begin position="26"/>
        <end position="304"/>
    </location>
</feature>
<reference evidence="4" key="1">
    <citation type="journal article" date="2014" name="Int. J. Syst. Evol. Microbiol.">
        <title>Complete genome sequence of Corynebacterium casei LMG S-19264T (=DSM 44701T), isolated from a smear-ripened cheese.</title>
        <authorList>
            <consortium name="US DOE Joint Genome Institute (JGI-PGF)"/>
            <person name="Walter F."/>
            <person name="Albersmeier A."/>
            <person name="Kalinowski J."/>
            <person name="Ruckert C."/>
        </authorList>
    </citation>
    <scope>NUCLEOTIDE SEQUENCE</scope>
    <source>
        <strain evidence="4">CGMCC 1.6293</strain>
    </source>
</reference>
<dbReference type="InterPro" id="IPR011600">
    <property type="entry name" value="Pept_C14_caspase"/>
</dbReference>
<sequence length="709" mass="74184">MRHLIRAGLVSALALAAALPALADSRALLIGASKYDNLDESAWLYGPTNDVELVKGYLTSNPVMRFAPANVTVLADGVEGAAPATLAAIRAEMAALAEASAPGDFVYLHFSGHGTQAPAADPATELDGLDELFLPVDIGPWNDTVGTVENALVDDEIGAMIDAIRAKGADVWVVFDSCHSGTATRAAPAEADEVRQRQLRPEDLGIPAAALAAAEGRSRGVPSDDPRARPEASVEAAAGAEAEGQGRLVAFFAAQTTETTPEKNMPRGQPGRKPQGVFTYTLFETMAERPGITYRQLAQEVLRKYSVLNLARSTPLFEGDLDQPVFGEGGAGLIQQWTATQDGAALKVPAGTLHGLVPGTGLLMLASPADPDEAALARYTIADASTFSASARPEGAAPNEVPPGAVLRKVAQELDFTLTVALPPEGSAPAGAMAAAVEEMMAEPALAARVRFVPAGTEGAELRLAVLPESPRPDALWLLPATGLVAEEDLPRTPSISTADKTPAQLSAVLADSFATVAKALNLMKVGAATASAPLPVEARLITGRFDPQTGTVVEGSRAMLEEAVVPRMVPDDTIGLRLTNSGETPVDYNLLYVGVDYGITFMGNGRMQPGATLDDDFVLITDENFGRDRLIVILSPVSGQTATEDLSFLEQDPLNMARKAMTGGVRGLLDMAGFGQTTRGGITLSSRARTPEPVPVFLQYEIETVPGD</sequence>
<dbReference type="Proteomes" id="UP000649829">
    <property type="component" value="Unassembled WGS sequence"/>
</dbReference>
<dbReference type="GO" id="GO:0005737">
    <property type="term" value="C:cytoplasm"/>
    <property type="evidence" value="ECO:0007669"/>
    <property type="project" value="TreeGrafter"/>
</dbReference>
<feature type="compositionally biased region" description="Basic and acidic residues" evidence="1">
    <location>
        <begin position="216"/>
        <end position="232"/>
    </location>
</feature>
<organism evidence="4 5">
    <name type="scientific">Pseudooceanicola nanhaiensis</name>
    <dbReference type="NCBI Taxonomy" id="375761"/>
    <lineage>
        <taxon>Bacteria</taxon>
        <taxon>Pseudomonadati</taxon>
        <taxon>Pseudomonadota</taxon>
        <taxon>Alphaproteobacteria</taxon>
        <taxon>Rhodobacterales</taxon>
        <taxon>Paracoccaceae</taxon>
        <taxon>Pseudooceanicola</taxon>
    </lineage>
</organism>
<dbReference type="Pfam" id="PF00656">
    <property type="entry name" value="Peptidase_C14"/>
    <property type="match status" value="1"/>
</dbReference>
<feature type="region of interest" description="Disordered" evidence="1">
    <location>
        <begin position="213"/>
        <end position="241"/>
    </location>
</feature>
<dbReference type="GO" id="GO:0006508">
    <property type="term" value="P:proteolysis"/>
    <property type="evidence" value="ECO:0007669"/>
    <property type="project" value="InterPro"/>
</dbReference>
<dbReference type="GO" id="GO:0004197">
    <property type="term" value="F:cysteine-type endopeptidase activity"/>
    <property type="evidence" value="ECO:0007669"/>
    <property type="project" value="InterPro"/>
</dbReference>
<name>A0A917SYE4_9RHOB</name>
<dbReference type="EMBL" id="BMLF01000002">
    <property type="protein sequence ID" value="GGM03735.1"/>
    <property type="molecule type" value="Genomic_DNA"/>
</dbReference>
<evidence type="ECO:0000313" key="5">
    <source>
        <dbReference type="Proteomes" id="UP000649829"/>
    </source>
</evidence>
<feature type="signal peptide" evidence="2">
    <location>
        <begin position="1"/>
        <end position="23"/>
    </location>
</feature>
<evidence type="ECO:0000259" key="3">
    <source>
        <dbReference type="Pfam" id="PF00656"/>
    </source>
</evidence>
<dbReference type="InterPro" id="IPR050452">
    <property type="entry name" value="Metacaspase"/>
</dbReference>
<evidence type="ECO:0000256" key="1">
    <source>
        <dbReference type="SAM" id="MobiDB-lite"/>
    </source>
</evidence>
<feature type="chain" id="PRO_5037711905" description="Peptidase C14 caspase domain-containing protein" evidence="2">
    <location>
        <begin position="24"/>
        <end position="709"/>
    </location>
</feature>
<keyword evidence="2" id="KW-0732">Signal</keyword>
<comment type="caution">
    <text evidence="4">The sequence shown here is derived from an EMBL/GenBank/DDBJ whole genome shotgun (WGS) entry which is preliminary data.</text>
</comment>
<dbReference type="PANTHER" id="PTHR48104">
    <property type="entry name" value="METACASPASE-4"/>
    <property type="match status" value="1"/>
</dbReference>